<name>A0AAD9VP80_9HYME</name>
<feature type="region of interest" description="Disordered" evidence="1">
    <location>
        <begin position="1"/>
        <end position="27"/>
    </location>
</feature>
<keyword evidence="3" id="KW-1185">Reference proteome</keyword>
<organism evidence="2 3">
    <name type="scientific">Odynerus spinipes</name>
    <dbReference type="NCBI Taxonomy" id="1348599"/>
    <lineage>
        <taxon>Eukaryota</taxon>
        <taxon>Metazoa</taxon>
        <taxon>Ecdysozoa</taxon>
        <taxon>Arthropoda</taxon>
        <taxon>Hexapoda</taxon>
        <taxon>Insecta</taxon>
        <taxon>Pterygota</taxon>
        <taxon>Neoptera</taxon>
        <taxon>Endopterygota</taxon>
        <taxon>Hymenoptera</taxon>
        <taxon>Apocrita</taxon>
        <taxon>Aculeata</taxon>
        <taxon>Vespoidea</taxon>
        <taxon>Vespidae</taxon>
        <taxon>Eumeninae</taxon>
        <taxon>Odynerus</taxon>
    </lineage>
</organism>
<dbReference type="AlphaFoldDB" id="A0AAD9VP80"/>
<dbReference type="Proteomes" id="UP001258017">
    <property type="component" value="Unassembled WGS sequence"/>
</dbReference>
<dbReference type="EMBL" id="JAIFRP010000045">
    <property type="protein sequence ID" value="KAK2581015.1"/>
    <property type="molecule type" value="Genomic_DNA"/>
</dbReference>
<evidence type="ECO:0000313" key="2">
    <source>
        <dbReference type="EMBL" id="KAK2581015.1"/>
    </source>
</evidence>
<protein>
    <submittedName>
        <fullName evidence="2">Uncharacterized protein</fullName>
    </submittedName>
</protein>
<evidence type="ECO:0000256" key="1">
    <source>
        <dbReference type="SAM" id="MobiDB-lite"/>
    </source>
</evidence>
<accession>A0AAD9VP80</accession>
<reference evidence="2" key="2">
    <citation type="journal article" date="2023" name="Commun. Biol.">
        <title>Intrasexual cuticular hydrocarbon dimorphism in a wasp sheds light on hydrocarbon biosynthesis genes in Hymenoptera.</title>
        <authorList>
            <person name="Moris V.C."/>
            <person name="Podsiadlowski L."/>
            <person name="Martin S."/>
            <person name="Oeyen J.P."/>
            <person name="Donath A."/>
            <person name="Petersen M."/>
            <person name="Wilbrandt J."/>
            <person name="Misof B."/>
            <person name="Liedtke D."/>
            <person name="Thamm M."/>
            <person name="Scheiner R."/>
            <person name="Schmitt T."/>
            <person name="Niehuis O."/>
        </authorList>
    </citation>
    <scope>NUCLEOTIDE SEQUENCE</scope>
    <source>
        <strain evidence="2">GBR_01_08_01A</strain>
    </source>
</reference>
<proteinExistence type="predicted"/>
<comment type="caution">
    <text evidence="2">The sequence shown here is derived from an EMBL/GenBank/DDBJ whole genome shotgun (WGS) entry which is preliminary data.</text>
</comment>
<reference evidence="2" key="1">
    <citation type="submission" date="2021-08" db="EMBL/GenBank/DDBJ databases">
        <authorList>
            <person name="Misof B."/>
            <person name="Oliver O."/>
            <person name="Podsiadlowski L."/>
            <person name="Donath A."/>
            <person name="Peters R."/>
            <person name="Mayer C."/>
            <person name="Rust J."/>
            <person name="Gunkel S."/>
            <person name="Lesny P."/>
            <person name="Martin S."/>
            <person name="Oeyen J.P."/>
            <person name="Petersen M."/>
            <person name="Panagiotis P."/>
            <person name="Wilbrandt J."/>
            <person name="Tanja T."/>
        </authorList>
    </citation>
    <scope>NUCLEOTIDE SEQUENCE</scope>
    <source>
        <strain evidence="2">GBR_01_08_01A</strain>
        <tissue evidence="2">Thorax + abdomen</tissue>
    </source>
</reference>
<sequence>MAQILRGRRREEKEKSPRLIIQDGRSQENLDDHRSKVFDELRSRCGIKSDTIKKRTRRKMLSIELNRKGKV</sequence>
<evidence type="ECO:0000313" key="3">
    <source>
        <dbReference type="Proteomes" id="UP001258017"/>
    </source>
</evidence>
<gene>
    <name evidence="2" type="ORF">KPH14_006065</name>
</gene>